<organism evidence="1 2">
    <name type="scientific">Fischerella major NIES-592</name>
    <dbReference type="NCBI Taxonomy" id="210994"/>
    <lineage>
        <taxon>Bacteria</taxon>
        <taxon>Bacillati</taxon>
        <taxon>Cyanobacteriota</taxon>
        <taxon>Cyanophyceae</taxon>
        <taxon>Nostocales</taxon>
        <taxon>Hapalosiphonaceae</taxon>
        <taxon>Fischerella</taxon>
    </lineage>
</organism>
<proteinExistence type="predicted"/>
<sequence length="116" mass="13642">MSVNQERYHTFVILLEQLRSQAATYQTDAQQLRQHLLSLQEFFRQQILPLAEEKIRELSYKTEMSKQLRLLEIDVMFLQGARQAATAVDRLKTISDRLTIIIEYCQTILQSEAPEK</sequence>
<evidence type="ECO:0000313" key="2">
    <source>
        <dbReference type="Proteomes" id="UP000186391"/>
    </source>
</evidence>
<accession>A0A1U7GYS5</accession>
<dbReference type="EMBL" id="MRCA01000006">
    <property type="protein sequence ID" value="OKH13561.1"/>
    <property type="molecule type" value="Genomic_DNA"/>
</dbReference>
<dbReference type="RefSeq" id="WP_073555968.1">
    <property type="nucleotide sequence ID" value="NZ_MRCA01000006.1"/>
</dbReference>
<evidence type="ECO:0008006" key="3">
    <source>
        <dbReference type="Google" id="ProtNLM"/>
    </source>
</evidence>
<comment type="caution">
    <text evidence="1">The sequence shown here is derived from an EMBL/GenBank/DDBJ whole genome shotgun (WGS) entry which is preliminary data.</text>
</comment>
<protein>
    <recommendedName>
        <fullName evidence="3">Heterocyst frequency control protein PatD</fullName>
    </recommendedName>
</protein>
<evidence type="ECO:0000313" key="1">
    <source>
        <dbReference type="EMBL" id="OKH13561.1"/>
    </source>
</evidence>
<dbReference type="InterPro" id="IPR047810">
    <property type="entry name" value="PatD-like"/>
</dbReference>
<dbReference type="OrthoDB" id="583449at2"/>
<dbReference type="NCBIfam" id="NF037954">
    <property type="entry name" value="het_cyst_PatD"/>
    <property type="match status" value="1"/>
</dbReference>
<name>A0A1U7GYS5_9CYAN</name>
<dbReference type="Proteomes" id="UP000186391">
    <property type="component" value="Unassembled WGS sequence"/>
</dbReference>
<gene>
    <name evidence="1" type="ORF">NIES592_13080</name>
</gene>
<reference evidence="1 2" key="1">
    <citation type="submission" date="2016-11" db="EMBL/GenBank/DDBJ databases">
        <title>Draft Genome Sequences of Nine Cyanobacterial Strains from Diverse Habitats.</title>
        <authorList>
            <person name="Zhu T."/>
            <person name="Hou S."/>
            <person name="Lu X."/>
            <person name="Hess W.R."/>
        </authorList>
    </citation>
    <scope>NUCLEOTIDE SEQUENCE [LARGE SCALE GENOMIC DNA]</scope>
    <source>
        <strain evidence="1 2">NIES-592</strain>
    </source>
</reference>
<keyword evidence="2" id="KW-1185">Reference proteome</keyword>
<dbReference type="AlphaFoldDB" id="A0A1U7GYS5"/>